<reference evidence="2 3" key="1">
    <citation type="journal article" date="2019" name="Emerg. Microbes Infect.">
        <title>Comprehensive subspecies identification of 175 nontuberculous mycobacteria species based on 7547 genomic profiles.</title>
        <authorList>
            <person name="Matsumoto Y."/>
            <person name="Kinjo T."/>
            <person name="Motooka D."/>
            <person name="Nabeya D."/>
            <person name="Jung N."/>
            <person name="Uechi K."/>
            <person name="Horii T."/>
            <person name="Iida T."/>
            <person name="Fujita J."/>
            <person name="Nakamura S."/>
        </authorList>
    </citation>
    <scope>NUCLEOTIDE SEQUENCE [LARGE SCALE GENOMIC DNA]</scope>
    <source>
        <strain evidence="2 3">JCM 12375</strain>
    </source>
</reference>
<evidence type="ECO:0000313" key="3">
    <source>
        <dbReference type="Proteomes" id="UP000465622"/>
    </source>
</evidence>
<dbReference type="Proteomes" id="UP000465622">
    <property type="component" value="Chromosome"/>
</dbReference>
<sequence>MPWQQPHPMPAPVPPKRSNKWKWVLGALALLVVIGVTVAVTVTVLGRGDKEADGSPPSAAPVKDNGGNKSNSDIASANDTGPVAIITEDPTCAAQSPIFTTLAAQTKNGWEKRDPSIPATEWTPEMRAQYEAAAKAMRSAVDQLEPLVKLTPHRVVRELYEQHIAYSRAYTDSISTYVQKNNHLVRVANASAETIGYICSAIEYGSAAARAPLVPPLSAPAKVAPVRDPSNPQRFLREQNTACADWQPALTQFDTETAAWLGISSDIPATDWSPEQKMIVEAAATSMMRLADQQQSFGALSDNFTFRDFAELSAQYSRGYVAAIPSYVPADNYLSTVSTKLGNLVTSACDAVEN</sequence>
<keyword evidence="3" id="KW-1185">Reference proteome</keyword>
<dbReference type="EMBL" id="AP022567">
    <property type="protein sequence ID" value="BBX32981.1"/>
    <property type="molecule type" value="Genomic_DNA"/>
</dbReference>
<name>A0ABM7HR09_MYCME</name>
<gene>
    <name evidence="2" type="ORF">MMAGJ_22630</name>
</gene>
<organism evidence="2 3">
    <name type="scientific">Mycolicibacterium mageritense</name>
    <name type="common">Mycobacterium mageritense</name>
    <dbReference type="NCBI Taxonomy" id="53462"/>
    <lineage>
        <taxon>Bacteria</taxon>
        <taxon>Bacillati</taxon>
        <taxon>Actinomycetota</taxon>
        <taxon>Actinomycetes</taxon>
        <taxon>Mycobacteriales</taxon>
        <taxon>Mycobacteriaceae</taxon>
        <taxon>Mycolicibacterium</taxon>
    </lineage>
</organism>
<protein>
    <recommendedName>
        <fullName evidence="4">DUF3298 domain-containing protein</fullName>
    </recommendedName>
</protein>
<accession>A0ABM7HR09</accession>
<proteinExistence type="predicted"/>
<evidence type="ECO:0000256" key="1">
    <source>
        <dbReference type="SAM" id="MobiDB-lite"/>
    </source>
</evidence>
<feature type="compositionally biased region" description="Polar residues" evidence="1">
    <location>
        <begin position="67"/>
        <end position="77"/>
    </location>
</feature>
<evidence type="ECO:0008006" key="4">
    <source>
        <dbReference type="Google" id="ProtNLM"/>
    </source>
</evidence>
<evidence type="ECO:0000313" key="2">
    <source>
        <dbReference type="EMBL" id="BBX32981.1"/>
    </source>
</evidence>
<feature type="region of interest" description="Disordered" evidence="1">
    <location>
        <begin position="48"/>
        <end position="77"/>
    </location>
</feature>